<dbReference type="EMBL" id="QFLI01000003">
    <property type="protein sequence ID" value="PXY01617.1"/>
    <property type="molecule type" value="Genomic_DNA"/>
</dbReference>
<gene>
    <name evidence="1" type="ORF">DF185_09095</name>
</gene>
<evidence type="ECO:0000313" key="1">
    <source>
        <dbReference type="EMBL" id="PXY01617.1"/>
    </source>
</evidence>
<dbReference type="Proteomes" id="UP000248079">
    <property type="component" value="Unassembled WGS sequence"/>
</dbReference>
<evidence type="ECO:0008006" key="3">
    <source>
        <dbReference type="Google" id="ProtNLM"/>
    </source>
</evidence>
<name>A0A2V4A194_9BACT</name>
<organism evidence="1 2">
    <name type="scientific">Marinifilum breve</name>
    <dbReference type="NCBI Taxonomy" id="2184082"/>
    <lineage>
        <taxon>Bacteria</taxon>
        <taxon>Pseudomonadati</taxon>
        <taxon>Bacteroidota</taxon>
        <taxon>Bacteroidia</taxon>
        <taxon>Marinilabiliales</taxon>
        <taxon>Marinifilaceae</taxon>
    </lineage>
</organism>
<comment type="caution">
    <text evidence="1">The sequence shown here is derived from an EMBL/GenBank/DDBJ whole genome shotgun (WGS) entry which is preliminary data.</text>
</comment>
<keyword evidence="2" id="KW-1185">Reference proteome</keyword>
<protein>
    <recommendedName>
        <fullName evidence="3">Outer membrane protein beta-barrel domain-containing protein</fullName>
    </recommendedName>
</protein>
<dbReference type="AlphaFoldDB" id="A0A2V4A194"/>
<dbReference type="OrthoDB" id="1117860at2"/>
<dbReference type="RefSeq" id="WP_110360426.1">
    <property type="nucleotide sequence ID" value="NZ_QFLI01000003.1"/>
</dbReference>
<accession>A0A2V4A194</accession>
<reference evidence="1 2" key="1">
    <citation type="submission" date="2018-05" db="EMBL/GenBank/DDBJ databases">
        <title>Marinifilum breve JC075T sp. nov., a marine bacterium isolated from Yongle Blue Hole in the South China Sea.</title>
        <authorList>
            <person name="Fu T."/>
        </authorList>
    </citation>
    <scope>NUCLEOTIDE SEQUENCE [LARGE SCALE GENOMIC DNA]</scope>
    <source>
        <strain evidence="1 2">JC075</strain>
    </source>
</reference>
<proteinExistence type="predicted"/>
<sequence length="256" mass="29420">MKTPSLILKPILLFVFSILFVLNVHAQKRIDVVQLKNGNVLKGTIVRQVPGKFIELKTLDKNFWKFDMEDIAEIRYEKKRLAKFETDSIIVKKQSVFFEMKAGVLAGNKGNNNDAPFSLLCTANYLLKNGVSLGGGLGYEAFDEAHLPVFGEIKYHTQLKGLNSYLFCLSGYSFALDDRGDGDYYYGPNDIKSKGGWMINPGIGLMFGNKSNMRYSFSLGYRYQKAKHEWFDEYRDDREYLKEKYHRLSIHLGIIF</sequence>
<evidence type="ECO:0000313" key="2">
    <source>
        <dbReference type="Proteomes" id="UP000248079"/>
    </source>
</evidence>